<feature type="chain" id="PRO_5032647871" description="mannan endo-1,4-beta-mannosidase" evidence="7">
    <location>
        <begin position="27"/>
        <end position="456"/>
    </location>
</feature>
<evidence type="ECO:0000313" key="9">
    <source>
        <dbReference type="EMBL" id="MQL84043.1"/>
    </source>
</evidence>
<dbReference type="EC" id="3.2.1.78" evidence="3"/>
<evidence type="ECO:0000256" key="3">
    <source>
        <dbReference type="ARBA" id="ARBA00012706"/>
    </source>
</evidence>
<evidence type="ECO:0000259" key="8">
    <source>
        <dbReference type="Pfam" id="PF26410"/>
    </source>
</evidence>
<dbReference type="InterPro" id="IPR017853">
    <property type="entry name" value="GH"/>
</dbReference>
<evidence type="ECO:0000256" key="6">
    <source>
        <dbReference type="SAM" id="MobiDB-lite"/>
    </source>
</evidence>
<reference evidence="9" key="1">
    <citation type="submission" date="2017-07" db="EMBL/GenBank/DDBJ databases">
        <title>Taro Niue Genome Assembly and Annotation.</title>
        <authorList>
            <person name="Atibalentja N."/>
            <person name="Keating K."/>
            <person name="Fields C.J."/>
        </authorList>
    </citation>
    <scope>NUCLEOTIDE SEQUENCE</scope>
    <source>
        <strain evidence="9">Niue_2</strain>
        <tissue evidence="9">Leaf</tissue>
    </source>
</reference>
<evidence type="ECO:0000256" key="1">
    <source>
        <dbReference type="ARBA" id="ARBA00001678"/>
    </source>
</evidence>
<dbReference type="SUPFAM" id="SSF51445">
    <property type="entry name" value="(Trans)glycosidases"/>
    <property type="match status" value="1"/>
</dbReference>
<keyword evidence="4" id="KW-0378">Hydrolase</keyword>
<feature type="signal peptide" evidence="7">
    <location>
        <begin position="1"/>
        <end position="26"/>
    </location>
</feature>
<comment type="catalytic activity">
    <reaction evidence="1">
        <text>Random hydrolysis of (1-&gt;4)-beta-D-mannosidic linkages in mannans, galactomannans and glucomannans.</text>
        <dbReference type="EC" id="3.2.1.78"/>
    </reaction>
</comment>
<comment type="similarity">
    <text evidence="2">Belongs to the glycosyl hydrolase 5 (cellulase A) family.</text>
</comment>
<evidence type="ECO:0000256" key="2">
    <source>
        <dbReference type="ARBA" id="ARBA00005641"/>
    </source>
</evidence>
<proteinExistence type="inferred from homology"/>
<gene>
    <name evidence="9" type="ORF">Taro_016564</name>
</gene>
<feature type="compositionally biased region" description="Polar residues" evidence="6">
    <location>
        <begin position="240"/>
        <end position="250"/>
    </location>
</feature>
<keyword evidence="10" id="KW-1185">Reference proteome</keyword>
<evidence type="ECO:0000256" key="4">
    <source>
        <dbReference type="ARBA" id="ARBA00022801"/>
    </source>
</evidence>
<dbReference type="Pfam" id="PF26410">
    <property type="entry name" value="GH5_mannosidase"/>
    <property type="match status" value="1"/>
</dbReference>
<dbReference type="PANTHER" id="PTHR31451">
    <property type="match status" value="1"/>
</dbReference>
<dbReference type="OrthoDB" id="406631at2759"/>
<comment type="caution">
    <text evidence="9">The sequence shown here is derived from an EMBL/GenBank/DDBJ whole genome shotgun (WGS) entry which is preliminary data.</text>
</comment>
<dbReference type="GO" id="GO:0016985">
    <property type="term" value="F:mannan endo-1,4-beta-mannosidase activity"/>
    <property type="evidence" value="ECO:0007669"/>
    <property type="project" value="UniProtKB-EC"/>
</dbReference>
<feature type="domain" description="Glycoside hydrolase family 5" evidence="8">
    <location>
        <begin position="36"/>
        <end position="159"/>
    </location>
</feature>
<feature type="region of interest" description="Disordered" evidence="6">
    <location>
        <begin position="240"/>
        <end position="275"/>
    </location>
</feature>
<evidence type="ECO:0000313" key="10">
    <source>
        <dbReference type="Proteomes" id="UP000652761"/>
    </source>
</evidence>
<dbReference type="Proteomes" id="UP000652761">
    <property type="component" value="Unassembled WGS sequence"/>
</dbReference>
<keyword evidence="5" id="KW-0326">Glycosidase</keyword>
<dbReference type="PANTHER" id="PTHR31451:SF59">
    <property type="entry name" value="MANNAN ENDO-1,4-BETA-MANNOSIDASE"/>
    <property type="match status" value="1"/>
</dbReference>
<protein>
    <recommendedName>
        <fullName evidence="3">mannan endo-1,4-beta-mannosidase</fullName>
        <ecNumber evidence="3">3.2.1.78</ecNumber>
    </recommendedName>
</protein>
<dbReference type="InterPro" id="IPR001547">
    <property type="entry name" value="Glyco_hydro_5"/>
</dbReference>
<evidence type="ECO:0000256" key="5">
    <source>
        <dbReference type="ARBA" id="ARBA00023295"/>
    </source>
</evidence>
<accession>A0A843UT94</accession>
<dbReference type="InterPro" id="IPR045053">
    <property type="entry name" value="MAN-like"/>
</dbReference>
<evidence type="ECO:0000256" key="7">
    <source>
        <dbReference type="SAM" id="SignalP"/>
    </source>
</evidence>
<feature type="compositionally biased region" description="Basic and acidic residues" evidence="6">
    <location>
        <begin position="338"/>
        <end position="354"/>
    </location>
</feature>
<dbReference type="EMBL" id="NMUH01000736">
    <property type="protein sequence ID" value="MQL84043.1"/>
    <property type="molecule type" value="Genomic_DNA"/>
</dbReference>
<dbReference type="AlphaFoldDB" id="A0A843UT94"/>
<name>A0A843UT94_COLES</name>
<organism evidence="9 10">
    <name type="scientific">Colocasia esculenta</name>
    <name type="common">Wild taro</name>
    <name type="synonym">Arum esculentum</name>
    <dbReference type="NCBI Taxonomy" id="4460"/>
    <lineage>
        <taxon>Eukaryota</taxon>
        <taxon>Viridiplantae</taxon>
        <taxon>Streptophyta</taxon>
        <taxon>Embryophyta</taxon>
        <taxon>Tracheophyta</taxon>
        <taxon>Spermatophyta</taxon>
        <taxon>Magnoliopsida</taxon>
        <taxon>Liliopsida</taxon>
        <taxon>Araceae</taxon>
        <taxon>Aroideae</taxon>
        <taxon>Colocasieae</taxon>
        <taxon>Colocasia</taxon>
    </lineage>
</organism>
<feature type="region of interest" description="Disordered" evidence="6">
    <location>
        <begin position="328"/>
        <end position="355"/>
    </location>
</feature>
<sequence length="456" mass="49752">MARVGGIFSFCGVLALLALAGEVVRSQQIGGGAGGFVRVVGTQFVLGGSPFLFNGFNSYWMMHAAAEPSERLKVSDVFREAATAGLSVCRTWAFSDGGDRALQLSPGVYDERMFQGLDFVVSEARRHGIRLILSLVNNFNDFGGRQQYVQWASNAGVSIMSSDDFYTNAVVKGYYKNHVKLGPGGLANPTTRELTVLRVIKSLGLADLELGPLMSTGGNHDHLNSAEVTAPNPVGISVTPSEIGGSSSSHCLPAKPTRRALQVRSGGREQLRTSAKRASKGFIGLVVSAPSGEKRLNGHLGWSRAMAPPNIDNEIALGTFITIAKAAEAGHQRQGGQPRDRSRRDRLGRPETELPKAQSLRHAYIIARPRSLRHSELPKVRSLRHAYIIARPRSLRHSELPKARSLRHTYITARPRSLRPSELPKAQSLRHAYITARPMSLRHSELPKARSLWHVS</sequence>
<dbReference type="Gene3D" id="3.20.20.80">
    <property type="entry name" value="Glycosidases"/>
    <property type="match status" value="1"/>
</dbReference>
<keyword evidence="7" id="KW-0732">Signal</keyword>